<keyword evidence="1" id="KW-1133">Transmembrane helix</keyword>
<dbReference type="OrthoDB" id="9812729at2"/>
<dbReference type="InterPro" id="IPR002881">
    <property type="entry name" value="DUF58"/>
</dbReference>
<dbReference type="AlphaFoldDB" id="A0A5C1YJE6"/>
<reference evidence="3 4" key="1">
    <citation type="submission" date="2019-09" db="EMBL/GenBank/DDBJ databases">
        <title>Genome sequencing of strain KACC 19306.</title>
        <authorList>
            <person name="Heo J."/>
            <person name="Kim S.-J."/>
            <person name="Kim J.-S."/>
            <person name="Hong S.-B."/>
            <person name="Kwon S.-W."/>
        </authorList>
    </citation>
    <scope>NUCLEOTIDE SEQUENCE [LARGE SCALE GENOMIC DNA]</scope>
    <source>
        <strain evidence="3 4">KACC 19306</strain>
    </source>
</reference>
<evidence type="ECO:0000313" key="3">
    <source>
        <dbReference type="EMBL" id="QEO15708.1"/>
    </source>
</evidence>
<feature type="domain" description="DUF58" evidence="2">
    <location>
        <begin position="216"/>
        <end position="293"/>
    </location>
</feature>
<dbReference type="Proteomes" id="UP000324678">
    <property type="component" value="Chromosome"/>
</dbReference>
<keyword evidence="1" id="KW-0472">Membrane</keyword>
<keyword evidence="1" id="KW-0812">Transmembrane</keyword>
<accession>A0A5C1YJE6</accession>
<gene>
    <name evidence="3" type="ORF">FLP10_15720</name>
</gene>
<protein>
    <submittedName>
        <fullName evidence="3">DUF58 domain-containing protein</fullName>
    </submittedName>
</protein>
<evidence type="ECO:0000256" key="1">
    <source>
        <dbReference type="SAM" id="Phobius"/>
    </source>
</evidence>
<dbReference type="KEGG" id="ail:FLP10_15720"/>
<evidence type="ECO:0000313" key="4">
    <source>
        <dbReference type="Proteomes" id="UP000324678"/>
    </source>
</evidence>
<sequence>MSRPSPGRAASLPRLTGRGGTLVVVGVVLVAVALWFDLRDVLLLAFAAIAVPLAALAFVGVRMPQLAVRRAFTPHVGSAGSTVEVRVEVRNRSSRTLDGAMWSDTAPSAMHTPPEAVLPALGAHERIAPRGDDLARLSYRMPTPWRGVFAIGPLRVTTTDPFGLARAMRPVDGAHELVVTPRVTRLDPMTGTGASLDGVLHGLQRRTHPNSDEFIAREYRYGDPLRRVNWPATARRGELMVRDEEQRGDPEARILVDAGPGGVARTGDGARHAGFELAIELVASIGVHLLGQGFRLRVDRVADPTRGAVDTGATAGYRMPGGDRVLLEDLARLEAEDRGHARAVGGGGGPVAAAGTPVEGRMPGYAVLVDPDASDVAQLVALRPALSPAVAFVLESVRPSMVRLLEDADWQVTRVRRAADIADAWAGIGGTRGRTRTNGGGSDAS</sequence>
<feature type="transmembrane region" description="Helical" evidence="1">
    <location>
        <begin position="42"/>
        <end position="61"/>
    </location>
</feature>
<feature type="transmembrane region" description="Helical" evidence="1">
    <location>
        <begin position="20"/>
        <end position="36"/>
    </location>
</feature>
<keyword evidence="4" id="KW-1185">Reference proteome</keyword>
<dbReference type="EMBL" id="CP043505">
    <property type="protein sequence ID" value="QEO15708.1"/>
    <property type="molecule type" value="Genomic_DNA"/>
</dbReference>
<dbReference type="PANTHER" id="PTHR34351:SF1">
    <property type="entry name" value="SLR1927 PROTEIN"/>
    <property type="match status" value="1"/>
</dbReference>
<proteinExistence type="predicted"/>
<dbReference type="RefSeq" id="WP_149161721.1">
    <property type="nucleotide sequence ID" value="NZ_CP043505.1"/>
</dbReference>
<organism evidence="3 4">
    <name type="scientific">Agromyces intestinalis</name>
    <dbReference type="NCBI Taxonomy" id="2592652"/>
    <lineage>
        <taxon>Bacteria</taxon>
        <taxon>Bacillati</taxon>
        <taxon>Actinomycetota</taxon>
        <taxon>Actinomycetes</taxon>
        <taxon>Micrococcales</taxon>
        <taxon>Microbacteriaceae</taxon>
        <taxon>Agromyces</taxon>
    </lineage>
</organism>
<dbReference type="PANTHER" id="PTHR34351">
    <property type="entry name" value="SLR1927 PROTEIN-RELATED"/>
    <property type="match status" value="1"/>
</dbReference>
<name>A0A5C1YJE6_9MICO</name>
<dbReference type="Pfam" id="PF01882">
    <property type="entry name" value="DUF58"/>
    <property type="match status" value="1"/>
</dbReference>
<evidence type="ECO:0000259" key="2">
    <source>
        <dbReference type="Pfam" id="PF01882"/>
    </source>
</evidence>